<dbReference type="GO" id="GO:0000160">
    <property type="term" value="P:phosphorelay signal transduction system"/>
    <property type="evidence" value="ECO:0007669"/>
    <property type="project" value="InterPro"/>
</dbReference>
<dbReference type="Pfam" id="PF00072">
    <property type="entry name" value="Response_reg"/>
    <property type="match status" value="1"/>
</dbReference>
<dbReference type="PROSITE" id="PS00675">
    <property type="entry name" value="SIGMA54_INTERACT_1"/>
    <property type="match status" value="1"/>
</dbReference>
<sequence>MQYRILIAEDEPMSRKMLERLLVNWGYETTSVADGNEAWNALQADQSPKIALLDWVMPGMDGVDVARRVRATLSAADRYVYVILITQKASKEDIIAGIEAGADDYIVKPFDPQELRVRIRAGQRLLELHTGLMAAKADLEEANSDLRREIQVREKTERQLKRARDQLEKRVSARTLELAESNERLRNEIEVRKRAEETAGESEARLMTFFNTAPDCIFIKDRSLKYTVVNPSMEQLFELPASGIVGRTDKELYGPEAARHLIEVDSRVIRGETIEEEHTRAVNGAPITVLEVRAPMRNATGEVLGICGISRNITERKMSALSPKLSMQDYSSTAMSSVLASARMAAQTDTVILLTGESGTGKDRLARYLHDHSRRSSGPFFSVNCAALPPELAESELFGHEAGAYTGANRRKRGMVELAEGGTLLLNEIGELSLTLQAKLLSFLDTFTFTRVGGEKSISVNARLIAATNRDLPVDVADGRFRKDLFYRLNVFSISLPALRDRIEDIPDLVSDLTEKLAEKLGFRKLPVVDPGAMELLKSYHWPGNIRELKNVLERGLILTNGQSITASQVGLGSQTQDEKHKPEPSYTVRLSEGVTMHEALLGVKRFLLAEGLRRSGSNIGEAARLLGLSRDSFFHHRKSLGLDT</sequence>
<dbReference type="Pfam" id="PF08448">
    <property type="entry name" value="PAS_4"/>
    <property type="match status" value="1"/>
</dbReference>
<evidence type="ECO:0000259" key="7">
    <source>
        <dbReference type="PROSITE" id="PS50045"/>
    </source>
</evidence>
<dbReference type="PROSITE" id="PS50113">
    <property type="entry name" value="PAC"/>
    <property type="match status" value="1"/>
</dbReference>
<dbReference type="InterPro" id="IPR001789">
    <property type="entry name" value="Sig_transdc_resp-reg_receiver"/>
</dbReference>
<dbReference type="CDD" id="cd00009">
    <property type="entry name" value="AAA"/>
    <property type="match status" value="1"/>
</dbReference>
<organism evidence="11 12">
    <name type="scientific">Desulfomonile tiedjei</name>
    <dbReference type="NCBI Taxonomy" id="2358"/>
    <lineage>
        <taxon>Bacteria</taxon>
        <taxon>Pseudomonadati</taxon>
        <taxon>Thermodesulfobacteriota</taxon>
        <taxon>Desulfomonilia</taxon>
        <taxon>Desulfomonilales</taxon>
        <taxon>Desulfomonilaceae</taxon>
        <taxon>Desulfomonile</taxon>
    </lineage>
</organism>
<proteinExistence type="predicted"/>
<keyword evidence="4" id="KW-0804">Transcription</keyword>
<accession>A0A9D6Z0U8</accession>
<dbReference type="PROSITE" id="PS50045">
    <property type="entry name" value="SIGMA54_INTERACT_4"/>
    <property type="match status" value="1"/>
</dbReference>
<dbReference type="PANTHER" id="PTHR32071:SF99">
    <property type="entry name" value="TRANSCRIPTIONAL REGULATORY PROTEIN"/>
    <property type="match status" value="1"/>
</dbReference>
<feature type="domain" description="PAC" evidence="10">
    <location>
        <begin position="272"/>
        <end position="325"/>
    </location>
</feature>
<dbReference type="GO" id="GO:0005524">
    <property type="term" value="F:ATP binding"/>
    <property type="evidence" value="ECO:0007669"/>
    <property type="project" value="UniProtKB-KW"/>
</dbReference>
<comment type="caution">
    <text evidence="11">The sequence shown here is derived from an EMBL/GenBank/DDBJ whole genome shotgun (WGS) entry which is preliminary data.</text>
</comment>
<dbReference type="SUPFAM" id="SSF55785">
    <property type="entry name" value="PYP-like sensor domain (PAS domain)"/>
    <property type="match status" value="1"/>
</dbReference>
<dbReference type="SMART" id="SM00382">
    <property type="entry name" value="AAA"/>
    <property type="match status" value="1"/>
</dbReference>
<keyword evidence="5" id="KW-0597">Phosphoprotein</keyword>
<dbReference type="Gene3D" id="6.10.250.690">
    <property type="match status" value="1"/>
</dbReference>
<keyword evidence="6" id="KW-0175">Coiled coil</keyword>
<dbReference type="InterPro" id="IPR011006">
    <property type="entry name" value="CheY-like_superfamily"/>
</dbReference>
<gene>
    <name evidence="11" type="ORF">HY912_12560</name>
</gene>
<dbReference type="Proteomes" id="UP000807825">
    <property type="component" value="Unassembled WGS sequence"/>
</dbReference>
<dbReference type="Gene3D" id="3.30.450.20">
    <property type="entry name" value="PAS domain"/>
    <property type="match status" value="1"/>
</dbReference>
<dbReference type="Pfam" id="PF00158">
    <property type="entry name" value="Sigma54_activat"/>
    <property type="match status" value="1"/>
</dbReference>
<dbReference type="PANTHER" id="PTHR32071">
    <property type="entry name" value="TRANSCRIPTIONAL REGULATORY PROTEIN"/>
    <property type="match status" value="1"/>
</dbReference>
<dbReference type="InterPro" id="IPR025662">
    <property type="entry name" value="Sigma_54_int_dom_ATP-bd_1"/>
</dbReference>
<feature type="modified residue" description="4-aspartylphosphate" evidence="5">
    <location>
        <position position="54"/>
    </location>
</feature>
<feature type="domain" description="Sigma-54 factor interaction" evidence="7">
    <location>
        <begin position="332"/>
        <end position="558"/>
    </location>
</feature>
<dbReference type="SMART" id="SM00448">
    <property type="entry name" value="REC"/>
    <property type="match status" value="1"/>
</dbReference>
<reference evidence="11" key="1">
    <citation type="submission" date="2020-07" db="EMBL/GenBank/DDBJ databases">
        <title>Huge and variable diversity of episymbiotic CPR bacteria and DPANN archaea in groundwater ecosystems.</title>
        <authorList>
            <person name="He C.Y."/>
            <person name="Keren R."/>
            <person name="Whittaker M."/>
            <person name="Farag I.F."/>
            <person name="Doudna J."/>
            <person name="Cate J.H.D."/>
            <person name="Banfield J.F."/>
        </authorList>
    </citation>
    <scope>NUCLEOTIDE SEQUENCE</scope>
    <source>
        <strain evidence="11">NC_groundwater_1664_Pr3_B-0.1um_52_9</strain>
    </source>
</reference>
<dbReference type="InterPro" id="IPR013656">
    <property type="entry name" value="PAS_4"/>
</dbReference>
<dbReference type="PROSITE" id="PS50112">
    <property type="entry name" value="PAS"/>
    <property type="match status" value="1"/>
</dbReference>
<dbReference type="AlphaFoldDB" id="A0A9D6Z0U8"/>
<evidence type="ECO:0000259" key="9">
    <source>
        <dbReference type="PROSITE" id="PS50112"/>
    </source>
</evidence>
<evidence type="ECO:0000313" key="12">
    <source>
        <dbReference type="Proteomes" id="UP000807825"/>
    </source>
</evidence>
<dbReference type="InterPro" id="IPR003593">
    <property type="entry name" value="AAA+_ATPase"/>
</dbReference>
<dbReference type="Pfam" id="PF25601">
    <property type="entry name" value="AAA_lid_14"/>
    <property type="match status" value="1"/>
</dbReference>
<evidence type="ECO:0000256" key="1">
    <source>
        <dbReference type="ARBA" id="ARBA00022741"/>
    </source>
</evidence>
<dbReference type="PROSITE" id="PS50110">
    <property type="entry name" value="RESPONSE_REGULATORY"/>
    <property type="match status" value="1"/>
</dbReference>
<keyword evidence="2" id="KW-0067">ATP-binding</keyword>
<keyword evidence="1" id="KW-0547">Nucleotide-binding</keyword>
<dbReference type="InterPro" id="IPR002078">
    <property type="entry name" value="Sigma_54_int"/>
</dbReference>
<dbReference type="Gene3D" id="1.10.8.60">
    <property type="match status" value="1"/>
</dbReference>
<dbReference type="Gene3D" id="3.40.50.2300">
    <property type="match status" value="1"/>
</dbReference>
<evidence type="ECO:0000256" key="3">
    <source>
        <dbReference type="ARBA" id="ARBA00023015"/>
    </source>
</evidence>
<dbReference type="NCBIfam" id="TIGR00229">
    <property type="entry name" value="sensory_box"/>
    <property type="match status" value="1"/>
</dbReference>
<dbReference type="InterPro" id="IPR025944">
    <property type="entry name" value="Sigma_54_int_dom_CS"/>
</dbReference>
<evidence type="ECO:0000256" key="5">
    <source>
        <dbReference type="PROSITE-ProRule" id="PRU00169"/>
    </source>
</evidence>
<dbReference type="SMART" id="SM00091">
    <property type="entry name" value="PAS"/>
    <property type="match status" value="1"/>
</dbReference>
<feature type="domain" description="Response regulatory" evidence="8">
    <location>
        <begin position="4"/>
        <end position="123"/>
    </location>
</feature>
<feature type="coiled-coil region" evidence="6">
    <location>
        <begin position="129"/>
        <end position="198"/>
    </location>
</feature>
<evidence type="ECO:0000259" key="10">
    <source>
        <dbReference type="PROSITE" id="PS50113"/>
    </source>
</evidence>
<name>A0A9D6Z0U8_9BACT</name>
<evidence type="ECO:0000256" key="6">
    <source>
        <dbReference type="SAM" id="Coils"/>
    </source>
</evidence>
<dbReference type="InterPro" id="IPR058031">
    <property type="entry name" value="AAA_lid_NorR"/>
</dbReference>
<dbReference type="Gene3D" id="3.40.50.300">
    <property type="entry name" value="P-loop containing nucleotide triphosphate hydrolases"/>
    <property type="match status" value="1"/>
</dbReference>
<evidence type="ECO:0000259" key="8">
    <source>
        <dbReference type="PROSITE" id="PS50110"/>
    </source>
</evidence>
<keyword evidence="3" id="KW-0805">Transcription regulation</keyword>
<dbReference type="InterPro" id="IPR027417">
    <property type="entry name" value="P-loop_NTPase"/>
</dbReference>
<dbReference type="SUPFAM" id="SSF52540">
    <property type="entry name" value="P-loop containing nucleoside triphosphate hydrolases"/>
    <property type="match status" value="1"/>
</dbReference>
<feature type="domain" description="PAS" evidence="9">
    <location>
        <begin position="202"/>
        <end position="272"/>
    </location>
</feature>
<dbReference type="InterPro" id="IPR000014">
    <property type="entry name" value="PAS"/>
</dbReference>
<evidence type="ECO:0000256" key="2">
    <source>
        <dbReference type="ARBA" id="ARBA00022840"/>
    </source>
</evidence>
<dbReference type="FunFam" id="3.40.50.300:FF:000006">
    <property type="entry name" value="DNA-binding transcriptional regulator NtrC"/>
    <property type="match status" value="1"/>
</dbReference>
<protein>
    <submittedName>
        <fullName evidence="11">Sigma 54-interacting transcriptional regulator</fullName>
    </submittedName>
</protein>
<dbReference type="PROSITE" id="PS00688">
    <property type="entry name" value="SIGMA54_INTERACT_3"/>
    <property type="match status" value="1"/>
</dbReference>
<dbReference type="InterPro" id="IPR035965">
    <property type="entry name" value="PAS-like_dom_sf"/>
</dbReference>
<dbReference type="GO" id="GO:0006355">
    <property type="term" value="P:regulation of DNA-templated transcription"/>
    <property type="evidence" value="ECO:0007669"/>
    <property type="project" value="InterPro"/>
</dbReference>
<dbReference type="CDD" id="cd00130">
    <property type="entry name" value="PAS"/>
    <property type="match status" value="1"/>
</dbReference>
<evidence type="ECO:0000256" key="4">
    <source>
        <dbReference type="ARBA" id="ARBA00023163"/>
    </source>
</evidence>
<dbReference type="InterPro" id="IPR000700">
    <property type="entry name" value="PAS-assoc_C"/>
</dbReference>
<dbReference type="CDD" id="cd17574">
    <property type="entry name" value="REC_OmpR"/>
    <property type="match status" value="1"/>
</dbReference>
<dbReference type="EMBL" id="JACRDE010000332">
    <property type="protein sequence ID" value="MBI5250318.1"/>
    <property type="molecule type" value="Genomic_DNA"/>
</dbReference>
<evidence type="ECO:0000313" key="11">
    <source>
        <dbReference type="EMBL" id="MBI5250318.1"/>
    </source>
</evidence>
<dbReference type="SUPFAM" id="SSF52172">
    <property type="entry name" value="CheY-like"/>
    <property type="match status" value="1"/>
</dbReference>